<feature type="region of interest" description="Disordered" evidence="1">
    <location>
        <begin position="53"/>
        <end position="79"/>
    </location>
</feature>
<protein>
    <submittedName>
        <fullName evidence="2">Uncharacterized protein</fullName>
    </submittedName>
</protein>
<evidence type="ECO:0000313" key="2">
    <source>
        <dbReference type="EMBL" id="KAK4825369.1"/>
    </source>
</evidence>
<evidence type="ECO:0000256" key="1">
    <source>
        <dbReference type="SAM" id="MobiDB-lite"/>
    </source>
</evidence>
<gene>
    <name evidence="2" type="ORF">QYF61_027122</name>
</gene>
<proteinExistence type="predicted"/>
<dbReference type="EMBL" id="JAUNZN010000003">
    <property type="protein sequence ID" value="KAK4825369.1"/>
    <property type="molecule type" value="Genomic_DNA"/>
</dbReference>
<accession>A0AAN7NJ79</accession>
<name>A0AAN7NJ79_MYCAM</name>
<sequence length="249" mass="27233">MYSLALVTIRSSIASPLLGTTTRNKPRTTTLAVSSEAENYRVTYFIFSKVSEKPKSPLSSPARQRAARQDLPLSRDASQGYSSRLRDSFLQQILDCLAVEQVAQRGCAVFILRHLHSCVESGLRGASASDPAGQASSMLCCEVLRAALANSCDTRHGCLVCKYTTGASEHGWSLQWSQRGFKPEQKALMARRSVKKEGEEVFQALVKPLQPLVKTMVRQAVPLQPMGVNGGADIHLQPMEDPTLEQVDA</sequence>
<evidence type="ECO:0000313" key="3">
    <source>
        <dbReference type="Proteomes" id="UP001333110"/>
    </source>
</evidence>
<reference evidence="2 3" key="1">
    <citation type="journal article" date="2023" name="J. Hered.">
        <title>Chromosome-level genome of the wood stork (Mycteria americana) provides insight into avian chromosome evolution.</title>
        <authorList>
            <person name="Flamio R. Jr."/>
            <person name="Ramstad K.M."/>
        </authorList>
    </citation>
    <scope>NUCLEOTIDE SEQUENCE [LARGE SCALE GENOMIC DNA]</scope>
    <source>
        <strain evidence="2">JAX WOST 10</strain>
    </source>
</reference>
<keyword evidence="3" id="KW-1185">Reference proteome</keyword>
<dbReference type="AlphaFoldDB" id="A0AAN7NJ79"/>
<comment type="caution">
    <text evidence="2">The sequence shown here is derived from an EMBL/GenBank/DDBJ whole genome shotgun (WGS) entry which is preliminary data.</text>
</comment>
<organism evidence="2 3">
    <name type="scientific">Mycteria americana</name>
    <name type="common">Wood stork</name>
    <dbReference type="NCBI Taxonomy" id="33587"/>
    <lineage>
        <taxon>Eukaryota</taxon>
        <taxon>Metazoa</taxon>
        <taxon>Chordata</taxon>
        <taxon>Craniata</taxon>
        <taxon>Vertebrata</taxon>
        <taxon>Euteleostomi</taxon>
        <taxon>Archelosauria</taxon>
        <taxon>Archosauria</taxon>
        <taxon>Dinosauria</taxon>
        <taxon>Saurischia</taxon>
        <taxon>Theropoda</taxon>
        <taxon>Coelurosauria</taxon>
        <taxon>Aves</taxon>
        <taxon>Neognathae</taxon>
        <taxon>Neoaves</taxon>
        <taxon>Aequornithes</taxon>
        <taxon>Ciconiiformes</taxon>
        <taxon>Ciconiidae</taxon>
        <taxon>Mycteria</taxon>
    </lineage>
</organism>
<dbReference type="Proteomes" id="UP001333110">
    <property type="component" value="Unassembled WGS sequence"/>
</dbReference>